<dbReference type="AlphaFoldDB" id="A0AAP0HUX2"/>
<dbReference type="EMBL" id="JBBNAE010000009">
    <property type="protein sequence ID" value="KAK9097486.1"/>
    <property type="molecule type" value="Genomic_DNA"/>
</dbReference>
<protein>
    <submittedName>
        <fullName evidence="2">Uncharacterized protein</fullName>
    </submittedName>
</protein>
<evidence type="ECO:0000256" key="1">
    <source>
        <dbReference type="SAM" id="MobiDB-lite"/>
    </source>
</evidence>
<evidence type="ECO:0000313" key="3">
    <source>
        <dbReference type="Proteomes" id="UP001417504"/>
    </source>
</evidence>
<gene>
    <name evidence="2" type="ORF">Sjap_022983</name>
</gene>
<reference evidence="2 3" key="1">
    <citation type="submission" date="2024-01" db="EMBL/GenBank/DDBJ databases">
        <title>Genome assemblies of Stephania.</title>
        <authorList>
            <person name="Yang L."/>
        </authorList>
    </citation>
    <scope>NUCLEOTIDE SEQUENCE [LARGE SCALE GENOMIC DNA]</scope>
    <source>
        <strain evidence="2">QJT</strain>
        <tissue evidence="2">Leaf</tissue>
    </source>
</reference>
<proteinExistence type="predicted"/>
<sequence length="116" mass="12643">MDFTGSGGGVTNPIIRNPHSSSPQIMFKEDPFQTQNIELYLYDLKDKINESRQSQCSKSTVQSISDDPISQVFGTEPHGQVRGLGFGVTPTGVGAAINNNTVVKELQILTKRSMKS</sequence>
<dbReference type="Proteomes" id="UP001417504">
    <property type="component" value="Unassembled WGS sequence"/>
</dbReference>
<organism evidence="2 3">
    <name type="scientific">Stephania japonica</name>
    <dbReference type="NCBI Taxonomy" id="461633"/>
    <lineage>
        <taxon>Eukaryota</taxon>
        <taxon>Viridiplantae</taxon>
        <taxon>Streptophyta</taxon>
        <taxon>Embryophyta</taxon>
        <taxon>Tracheophyta</taxon>
        <taxon>Spermatophyta</taxon>
        <taxon>Magnoliopsida</taxon>
        <taxon>Ranunculales</taxon>
        <taxon>Menispermaceae</taxon>
        <taxon>Menispermoideae</taxon>
        <taxon>Cissampelideae</taxon>
        <taxon>Stephania</taxon>
    </lineage>
</organism>
<evidence type="ECO:0000313" key="2">
    <source>
        <dbReference type="EMBL" id="KAK9097486.1"/>
    </source>
</evidence>
<accession>A0AAP0HUX2</accession>
<comment type="caution">
    <text evidence="2">The sequence shown here is derived from an EMBL/GenBank/DDBJ whole genome shotgun (WGS) entry which is preliminary data.</text>
</comment>
<name>A0AAP0HUX2_9MAGN</name>
<feature type="compositionally biased region" description="Gly residues" evidence="1">
    <location>
        <begin position="1"/>
        <end position="10"/>
    </location>
</feature>
<feature type="region of interest" description="Disordered" evidence="1">
    <location>
        <begin position="1"/>
        <end position="23"/>
    </location>
</feature>
<keyword evidence="3" id="KW-1185">Reference proteome</keyword>